<name>A0AAD8U797_GLOAC</name>
<evidence type="ECO:0000313" key="1">
    <source>
        <dbReference type="EMBL" id="KAK1705623.1"/>
    </source>
</evidence>
<dbReference type="EMBL" id="JAHMHS010000240">
    <property type="protein sequence ID" value="KAK1705623.1"/>
    <property type="molecule type" value="Genomic_DNA"/>
</dbReference>
<dbReference type="GeneID" id="85394903"/>
<keyword evidence="2" id="KW-1185">Reference proteome</keyword>
<accession>A0AAD8U797</accession>
<protein>
    <submittedName>
        <fullName evidence="1">Uncharacterized protein</fullName>
    </submittedName>
</protein>
<sequence length="131" mass="13864">MPGVDVISHHTSALVSLFCPVLSWGAARWSGASAPLSLLSPESRKRPWAIECGTGSRAIKVAQVRGTTARDGSDRRSGSICLLFFFEESLVMDSAEDRCSVLEDVKVVNGKAACESSAPGYLSSQASELTS</sequence>
<gene>
    <name evidence="1" type="ORF">BDZ83DRAFT_658067</name>
</gene>
<dbReference type="Proteomes" id="UP001244207">
    <property type="component" value="Unassembled WGS sequence"/>
</dbReference>
<proteinExistence type="predicted"/>
<evidence type="ECO:0000313" key="2">
    <source>
        <dbReference type="Proteomes" id="UP001244207"/>
    </source>
</evidence>
<comment type="caution">
    <text evidence="1">The sequence shown here is derived from an EMBL/GenBank/DDBJ whole genome shotgun (WGS) entry which is preliminary data.</text>
</comment>
<dbReference type="AlphaFoldDB" id="A0AAD8U797"/>
<dbReference type="RefSeq" id="XP_060357647.1">
    <property type="nucleotide sequence ID" value="XM_060511004.1"/>
</dbReference>
<reference evidence="1" key="1">
    <citation type="submission" date="2021-12" db="EMBL/GenBank/DDBJ databases">
        <title>Comparative genomics, transcriptomics and evolutionary studies reveal genomic signatures of adaptation to plant cell wall in hemibiotrophic fungi.</title>
        <authorList>
            <consortium name="DOE Joint Genome Institute"/>
            <person name="Baroncelli R."/>
            <person name="Diaz J.F."/>
            <person name="Benocci T."/>
            <person name="Peng M."/>
            <person name="Battaglia E."/>
            <person name="Haridas S."/>
            <person name="Andreopoulos W."/>
            <person name="Labutti K."/>
            <person name="Pangilinan J."/>
            <person name="Floch G.L."/>
            <person name="Makela M.R."/>
            <person name="Henrissat B."/>
            <person name="Grigoriev I.V."/>
            <person name="Crouch J.A."/>
            <person name="De Vries R.P."/>
            <person name="Sukno S.A."/>
            <person name="Thon M.R."/>
        </authorList>
    </citation>
    <scope>NUCLEOTIDE SEQUENCE</scope>
    <source>
        <strain evidence="1">CBS 112980</strain>
    </source>
</reference>
<organism evidence="1 2">
    <name type="scientific">Glomerella acutata</name>
    <name type="common">Colletotrichum acutatum</name>
    <dbReference type="NCBI Taxonomy" id="27357"/>
    <lineage>
        <taxon>Eukaryota</taxon>
        <taxon>Fungi</taxon>
        <taxon>Dikarya</taxon>
        <taxon>Ascomycota</taxon>
        <taxon>Pezizomycotina</taxon>
        <taxon>Sordariomycetes</taxon>
        <taxon>Hypocreomycetidae</taxon>
        <taxon>Glomerellales</taxon>
        <taxon>Glomerellaceae</taxon>
        <taxon>Colletotrichum</taxon>
        <taxon>Colletotrichum acutatum species complex</taxon>
    </lineage>
</organism>